<comment type="caution">
    <text evidence="1">The sequence shown here is derived from an EMBL/GenBank/DDBJ whole genome shotgun (WGS) entry which is preliminary data.</text>
</comment>
<name>A0A4V2VEG2_9HYPH</name>
<accession>A0A4V2VEG2</accession>
<proteinExistence type="predicted"/>
<dbReference type="AlphaFoldDB" id="A0A4V2VEG2"/>
<evidence type="ECO:0000313" key="2">
    <source>
        <dbReference type="Proteomes" id="UP000295507"/>
    </source>
</evidence>
<dbReference type="EMBL" id="SMBK01000007">
    <property type="protein sequence ID" value="TCU36475.1"/>
    <property type="molecule type" value="Genomic_DNA"/>
</dbReference>
<evidence type="ECO:0000313" key="1">
    <source>
        <dbReference type="EMBL" id="TCU36475.1"/>
    </source>
</evidence>
<organism evidence="1 2">
    <name type="scientific">Rhizobium azibense</name>
    <dbReference type="NCBI Taxonomy" id="1136135"/>
    <lineage>
        <taxon>Bacteria</taxon>
        <taxon>Pseudomonadati</taxon>
        <taxon>Pseudomonadota</taxon>
        <taxon>Alphaproteobacteria</taxon>
        <taxon>Hyphomicrobiales</taxon>
        <taxon>Rhizobiaceae</taxon>
        <taxon>Rhizobium/Agrobacterium group</taxon>
        <taxon>Rhizobium</taxon>
    </lineage>
</organism>
<dbReference type="Proteomes" id="UP000295507">
    <property type="component" value="Unassembled WGS sequence"/>
</dbReference>
<reference evidence="1 2" key="1">
    <citation type="submission" date="2019-03" db="EMBL/GenBank/DDBJ databases">
        <title>Genomic Encyclopedia of Type Strains, Phase IV (KMG-V): Genome sequencing to study the core and pangenomes of soil and plant-associated prokaryotes.</title>
        <authorList>
            <person name="Whitman W."/>
        </authorList>
    </citation>
    <scope>NUCLEOTIDE SEQUENCE [LARGE SCALE GENOMIC DNA]</scope>
    <source>
        <strain evidence="1 2">IE4868</strain>
    </source>
</reference>
<protein>
    <submittedName>
        <fullName evidence="1">Uncharacterized protein</fullName>
    </submittedName>
</protein>
<gene>
    <name evidence="1" type="ORF">EV129_10740</name>
</gene>
<sequence>MRTLKQEEVDGQAYRGLDDERTRIGEFSEAVCNRQRLALDYLAPELTEPVSSTRARDTKCNSQPG</sequence>